<comment type="cofactor">
    <cofactor evidence="2">
        <name>Mn(2+)</name>
        <dbReference type="ChEBI" id="CHEBI:29035"/>
    </cofactor>
    <cofactor evidence="2">
        <name>Mg(2+)</name>
        <dbReference type="ChEBI" id="CHEBI:18420"/>
    </cofactor>
    <text evidence="2">Binds 2 Mg(2+) or Mn(2+) ions per subunit.</text>
</comment>
<reference evidence="4" key="1">
    <citation type="journal article" date="2020" name="bioRxiv">
        <title>A rank-normalized archaeal taxonomy based on genome phylogeny resolves widespread incomplete and uneven classifications.</title>
        <authorList>
            <person name="Rinke C."/>
            <person name="Chuvochina M."/>
            <person name="Mussig A.J."/>
            <person name="Chaumeil P.-A."/>
            <person name="Waite D.W."/>
            <person name="Whitman W.B."/>
            <person name="Parks D.H."/>
            <person name="Hugenholtz P."/>
        </authorList>
    </citation>
    <scope>NUCLEOTIDE SEQUENCE</scope>
    <source>
        <strain evidence="4">UBA8834</strain>
    </source>
</reference>
<dbReference type="GO" id="GO:0000287">
    <property type="term" value="F:magnesium ion binding"/>
    <property type="evidence" value="ECO:0007669"/>
    <property type="project" value="UniProtKB-UniRule"/>
</dbReference>
<feature type="binding site" evidence="2">
    <location>
        <position position="64"/>
    </location>
    <ligand>
        <name>Mg(2+)</name>
        <dbReference type="ChEBI" id="CHEBI:18420"/>
        <label>2</label>
    </ligand>
</feature>
<dbReference type="UniPathway" id="UPA00085"/>
<comment type="subcellular location">
    <subcellularLocation>
        <location evidence="2">Cell membrane</location>
        <topology evidence="2">Multi-pass membrane protein</topology>
    </subcellularLocation>
</comment>
<feature type="binding site" evidence="2">
    <location>
        <position position="85"/>
    </location>
    <ligand>
        <name>Mg(2+)</name>
        <dbReference type="ChEBI" id="CHEBI:18420"/>
        <label>2</label>
    </ligand>
</feature>
<dbReference type="EMBL" id="DUJN01000004">
    <property type="protein sequence ID" value="HII60956.1"/>
    <property type="molecule type" value="Genomic_DNA"/>
</dbReference>
<feature type="binding site" evidence="2">
    <location>
        <position position="64"/>
    </location>
    <ligand>
        <name>Mg(2+)</name>
        <dbReference type="ChEBI" id="CHEBI:18420"/>
        <label>1</label>
    </ligand>
</feature>
<feature type="binding site" evidence="2">
    <location>
        <position position="67"/>
    </location>
    <ligand>
        <name>Mg(2+)</name>
        <dbReference type="ChEBI" id="CHEBI:18420"/>
        <label>1</label>
    </ligand>
</feature>
<comment type="pathway">
    <text evidence="2">Lipid metabolism; phospholipid metabolism.</text>
</comment>
<evidence type="ECO:0000256" key="2">
    <source>
        <dbReference type="HAMAP-Rule" id="MF_02242"/>
    </source>
</evidence>
<evidence type="ECO:0000256" key="1">
    <source>
        <dbReference type="ARBA" id="ARBA00022679"/>
    </source>
</evidence>
<feature type="transmembrane region" description="Helical" evidence="2">
    <location>
        <begin position="51"/>
        <end position="73"/>
    </location>
</feature>
<protein>
    <recommendedName>
        <fullName evidence="2">Archaetidylinositol phosphate synthase</fullName>
        <shortName evidence="2">AIP synthase</shortName>
        <ecNumber evidence="2">2.7.8.39</ecNumber>
    </recommendedName>
</protein>
<keyword evidence="1 2" id="KW-0808">Transferase</keyword>
<dbReference type="OMA" id="DGNMARQ"/>
<dbReference type="AlphaFoldDB" id="A0A832T410"/>
<name>A0A832T410_PYRHR</name>
<dbReference type="InterPro" id="IPR043130">
    <property type="entry name" value="CDP-OH_PTrfase_TM_dom"/>
</dbReference>
<dbReference type="InterPro" id="IPR000462">
    <property type="entry name" value="CDP-OH_P_trans"/>
</dbReference>
<dbReference type="GeneID" id="1444354"/>
<dbReference type="EC" id="2.7.8.39" evidence="2"/>
<keyword evidence="2" id="KW-0812">Transmembrane</keyword>
<keyword evidence="2" id="KW-0479">Metal-binding</keyword>
<keyword evidence="2" id="KW-1208">Phospholipid metabolism</keyword>
<gene>
    <name evidence="4" type="ORF">HA331_04240</name>
</gene>
<dbReference type="PROSITE" id="PS00379">
    <property type="entry name" value="CDP_ALCOHOL_P_TRANSF"/>
    <property type="match status" value="1"/>
</dbReference>
<feature type="transmembrane region" description="Helical" evidence="2">
    <location>
        <begin position="147"/>
        <end position="174"/>
    </location>
</feature>
<feature type="transmembrane region" description="Helical" evidence="2">
    <location>
        <begin position="94"/>
        <end position="121"/>
    </location>
</feature>
<accession>A0A832T410</accession>
<dbReference type="GO" id="GO:0016780">
    <property type="term" value="F:phosphotransferase activity, for other substituted phosphate groups"/>
    <property type="evidence" value="ECO:0007669"/>
    <property type="project" value="UniProtKB-UniRule"/>
</dbReference>
<sequence>MLSKIRPKVKQPLERIGKTLASLGITPNQLTIIGFLITLLASYEFYLQNQILAGIILAVGAFLDALDGALARATGKVSKFGGFLDSTIDRLSDASILFGIALGGLVRWDVTFLTLIGSYMVSYSRCRAELAGSGTLAIGIAERGERIIIIFIASLFNAVKIGVYLVAILSWITFIQRVYEAKKRLEMG</sequence>
<feature type="binding site" evidence="2">
    <location>
        <position position="89"/>
    </location>
    <ligand>
        <name>Mg(2+)</name>
        <dbReference type="ChEBI" id="CHEBI:18420"/>
        <label>2</label>
    </ligand>
</feature>
<keyword evidence="2" id="KW-0464">Manganese</keyword>
<feature type="active site" description="Proton acceptor" evidence="2">
    <location>
        <position position="89"/>
    </location>
</feature>
<feature type="binding site" evidence="2">
    <location>
        <position position="85"/>
    </location>
    <ligand>
        <name>Mg(2+)</name>
        <dbReference type="ChEBI" id="CHEBI:18420"/>
        <label>1</label>
    </ligand>
</feature>
<feature type="transmembrane region" description="Helical" evidence="2">
    <location>
        <begin position="20"/>
        <end position="45"/>
    </location>
</feature>
<keyword evidence="2" id="KW-0444">Lipid biosynthesis</keyword>
<dbReference type="Pfam" id="PF01066">
    <property type="entry name" value="CDP-OH_P_transf"/>
    <property type="match status" value="1"/>
</dbReference>
<comment type="caution">
    <text evidence="4">The sequence shown here is derived from an EMBL/GenBank/DDBJ whole genome shotgun (WGS) entry which is preliminary data.</text>
</comment>
<comment type="function">
    <text evidence="2">Catalyzes the formation of archaetidylinositol phosphate (AIP) from CDP-archaeol (CDP-ArOH or CDP-2,3-bis-(O-phytanyl)-sn-glycerol) and 1L-myo-inositol 1-phosphate (IP or 1D-myo-inositol 3-phosphate). AIP is a precursor of archaetidyl-myo-inositol (AI), an ether-type inositol phospholipid ubiquitously distributed in archaea membranes and essential for glycolipid biosynthesis in archaea.</text>
</comment>
<organism evidence="4 5">
    <name type="scientific">Pyrococcus horikoshii</name>
    <dbReference type="NCBI Taxonomy" id="53953"/>
    <lineage>
        <taxon>Archaea</taxon>
        <taxon>Methanobacteriati</taxon>
        <taxon>Methanobacteriota</taxon>
        <taxon>Thermococci</taxon>
        <taxon>Thermococcales</taxon>
        <taxon>Thermococcaceae</taxon>
        <taxon>Pyrococcus</taxon>
    </lineage>
</organism>
<dbReference type="HAMAP" id="MF_02242">
    <property type="entry name" value="AIP_synthase"/>
    <property type="match status" value="1"/>
</dbReference>
<dbReference type="Proteomes" id="UP000617544">
    <property type="component" value="Unassembled WGS sequence"/>
</dbReference>
<comment type="catalytic activity">
    <reaction evidence="2">
        <text>CDP-2,3-bis-O-(phytanyl)-sn-glycerol + 1D-myo-inositol 3-phosphate = saturated 1-archaetidyl-1D-myo-inositol 3-phosphate + CMP + H(+)</text>
        <dbReference type="Rhea" id="RHEA:36823"/>
        <dbReference type="ChEBI" id="CHEBI:15378"/>
        <dbReference type="ChEBI" id="CHEBI:58401"/>
        <dbReference type="ChEBI" id="CHEBI:60377"/>
        <dbReference type="ChEBI" id="CHEBI:74004"/>
        <dbReference type="ChEBI" id="CHEBI:74006"/>
        <dbReference type="EC" id="2.7.8.39"/>
    </reaction>
</comment>
<keyword evidence="2" id="KW-0472">Membrane</keyword>
<keyword evidence="2" id="KW-0460">Magnesium</keyword>
<dbReference type="NCBIfam" id="NF040950">
    <property type="entry name" value="archin_ph_syn"/>
    <property type="match status" value="1"/>
</dbReference>
<dbReference type="SMR" id="A0A832T410"/>
<dbReference type="InterPro" id="IPR048254">
    <property type="entry name" value="CDP_ALCOHOL_P_TRANSF_CS"/>
</dbReference>
<dbReference type="GO" id="GO:0005886">
    <property type="term" value="C:plasma membrane"/>
    <property type="evidence" value="ECO:0007669"/>
    <property type="project" value="UniProtKB-SubCell"/>
</dbReference>
<dbReference type="RefSeq" id="WP_010884567.1">
    <property type="nucleotide sequence ID" value="NZ_DUJN01000004.1"/>
</dbReference>
<dbReference type="GO" id="GO:0008654">
    <property type="term" value="P:phospholipid biosynthetic process"/>
    <property type="evidence" value="ECO:0007669"/>
    <property type="project" value="UniProtKB-UniRule"/>
</dbReference>
<dbReference type="InterPro" id="IPR054868">
    <property type="entry name" value="archin_ph_syn"/>
</dbReference>
<proteinExistence type="inferred from homology"/>
<dbReference type="InterPro" id="IPR044270">
    <property type="entry name" value="AIP_synthase"/>
</dbReference>
<keyword evidence="2" id="KW-0443">Lipid metabolism</keyword>
<comment type="similarity">
    <text evidence="2 3">Belongs to the CDP-alcohol phosphatidyltransferase class-I family.</text>
</comment>
<dbReference type="Gene3D" id="1.20.120.1760">
    <property type="match status" value="1"/>
</dbReference>
<evidence type="ECO:0000313" key="5">
    <source>
        <dbReference type="Proteomes" id="UP000617544"/>
    </source>
</evidence>
<evidence type="ECO:0000256" key="3">
    <source>
        <dbReference type="RuleBase" id="RU003750"/>
    </source>
</evidence>
<keyword evidence="2" id="KW-1133">Transmembrane helix</keyword>
<evidence type="ECO:0000313" key="4">
    <source>
        <dbReference type="EMBL" id="HII60956.1"/>
    </source>
</evidence>
<keyword evidence="2" id="KW-1003">Cell membrane</keyword>